<accession>A0A3S3PUG9</accession>
<dbReference type="Proteomes" id="UP000284120">
    <property type="component" value="Unassembled WGS sequence"/>
</dbReference>
<keyword evidence="5" id="KW-1185">Reference proteome</keyword>
<feature type="chain" id="PRO_5018732786" evidence="2">
    <location>
        <begin position="23"/>
        <end position="889"/>
    </location>
</feature>
<dbReference type="EMBL" id="SAYW01000002">
    <property type="protein sequence ID" value="RWU08339.1"/>
    <property type="molecule type" value="Genomic_DNA"/>
</dbReference>
<dbReference type="OrthoDB" id="9771112at2"/>
<dbReference type="Gene3D" id="1.25.40.10">
    <property type="entry name" value="Tetratricopeptide repeat domain"/>
    <property type="match status" value="2"/>
</dbReference>
<evidence type="ECO:0000313" key="4">
    <source>
        <dbReference type="EMBL" id="RWU08339.1"/>
    </source>
</evidence>
<protein>
    <submittedName>
        <fullName evidence="4">CHAT domain-containing protein</fullName>
    </submittedName>
</protein>
<keyword evidence="2" id="KW-0732">Signal</keyword>
<dbReference type="Pfam" id="PF12770">
    <property type="entry name" value="CHAT"/>
    <property type="match status" value="1"/>
</dbReference>
<keyword evidence="1" id="KW-0472">Membrane</keyword>
<feature type="transmembrane region" description="Helical" evidence="1">
    <location>
        <begin position="860"/>
        <end position="882"/>
    </location>
</feature>
<dbReference type="PANTHER" id="PTHR10098:SF108">
    <property type="entry name" value="TETRATRICOPEPTIDE REPEAT PROTEIN 28"/>
    <property type="match status" value="1"/>
</dbReference>
<dbReference type="InterPro" id="IPR019734">
    <property type="entry name" value="TPR_rpt"/>
</dbReference>
<keyword evidence="1" id="KW-0812">Transmembrane</keyword>
<keyword evidence="1" id="KW-1133">Transmembrane helix</keyword>
<dbReference type="InterPro" id="IPR011990">
    <property type="entry name" value="TPR-like_helical_dom_sf"/>
</dbReference>
<organism evidence="4 5">
    <name type="scientific">Pedobacter chitinilyticus</name>
    <dbReference type="NCBI Taxonomy" id="2233776"/>
    <lineage>
        <taxon>Bacteria</taxon>
        <taxon>Pseudomonadati</taxon>
        <taxon>Bacteroidota</taxon>
        <taxon>Sphingobacteriia</taxon>
        <taxon>Sphingobacteriales</taxon>
        <taxon>Sphingobacteriaceae</taxon>
        <taxon>Pedobacter</taxon>
    </lineage>
</organism>
<dbReference type="InterPro" id="IPR024983">
    <property type="entry name" value="CHAT_dom"/>
</dbReference>
<dbReference type="RefSeq" id="WP_113646863.1">
    <property type="nucleotide sequence ID" value="NZ_SAYW01000002.1"/>
</dbReference>
<feature type="signal peptide" evidence="2">
    <location>
        <begin position="1"/>
        <end position="22"/>
    </location>
</feature>
<gene>
    <name evidence="4" type="ORF">DPV69_08145</name>
</gene>
<proteinExistence type="predicted"/>
<dbReference type="PANTHER" id="PTHR10098">
    <property type="entry name" value="RAPSYN-RELATED"/>
    <property type="match status" value="1"/>
</dbReference>
<dbReference type="SUPFAM" id="SSF48452">
    <property type="entry name" value="TPR-like"/>
    <property type="match status" value="2"/>
</dbReference>
<evidence type="ECO:0000313" key="5">
    <source>
        <dbReference type="Proteomes" id="UP000284120"/>
    </source>
</evidence>
<dbReference type="SMART" id="SM00028">
    <property type="entry name" value="TPR"/>
    <property type="match status" value="5"/>
</dbReference>
<comment type="caution">
    <text evidence="4">The sequence shown here is derived from an EMBL/GenBank/DDBJ whole genome shotgun (WGS) entry which is preliminary data.</text>
</comment>
<evidence type="ECO:0000256" key="1">
    <source>
        <dbReference type="SAM" id="Phobius"/>
    </source>
</evidence>
<feature type="domain" description="CHAT" evidence="3">
    <location>
        <begin position="580"/>
        <end position="845"/>
    </location>
</feature>
<reference evidence="4 5" key="1">
    <citation type="submission" date="2018-06" db="EMBL/GenBank/DDBJ databases">
        <title>Pedobacter endophyticus sp. nov., an endophytic bacterium isolated from a leaf of Triticum aestivum.</title>
        <authorList>
            <person name="Zhang L."/>
        </authorList>
    </citation>
    <scope>NUCLEOTIDE SEQUENCE [LARGE SCALE GENOMIC DNA]</scope>
    <source>
        <strain evidence="4 5">CM134L-2</strain>
    </source>
</reference>
<evidence type="ECO:0000256" key="2">
    <source>
        <dbReference type="SAM" id="SignalP"/>
    </source>
</evidence>
<name>A0A3S3PUG9_9SPHI</name>
<dbReference type="AlphaFoldDB" id="A0A3S3PUG9"/>
<evidence type="ECO:0000259" key="3">
    <source>
        <dbReference type="Pfam" id="PF12770"/>
    </source>
</evidence>
<sequence length="889" mass="101450">MRQFIKHLCLVYLLLQTTMLFAQSDDLNTKLNGFKSQNDLSNWIYEQLDEANANPSKAVANLQKAQKERWRNTKTPDEHFAWLNLLSTLGYYELLDGNILGSISMYENALGFFQQHQILSYDIVEYVLKPLSNNYTRLGDYERALYLQKQSINFQRAYSEDPSKMANIYGNMAISYRSMSRLADAHRSIESGFDLKPDAKTRIMLNNVLADVLYDEGNYTKAALVIQQNIKAQTATDHESAYWLMGTYTTAGNVQLELKQYAKGREFYQKALTLVNKYYPYGRLREKANLFTQLAKTFLASKQPKEAIAYSHQSLSTLGIMQNKAIINQKIFGDYKVVDAFMQLAKAQLMLGQPEQALSNIHLSLLAADKIRNEFGADITKERLQKNLKQIAEQGIAINYLLFEKSKNQKYLHQVLLLAEQSKSRTLLEQMERNRNAVTKNVKADPLLVKKQTLERAIIYHEKQEIEQKTTKLQETIAGLKFQLALINKQIAKKYKQDHSNFTNEINLANLPKHRFIEYFFGDENIYVININRQKIESVVKLENAPLIKEQIKSFVTTYFQHGPAKMANAPQSFYEASHLVYQLILAPLSIKPQENITIIPDGILGYVSFDGLITREKYVENLSAWPFFIKEHVTSYAFSLKTLQLEKQKNNNQGFAGLFITHTIGKNAPLLAVEKEANEIKNKVSGVFLYNEDVNAKSFEQQFEQRNILHIGTHAYLSGPNQEPTLDFGREKIYLFELSAKQDAPSLVVLSACRTADGILADGEGIISLSRGFNAIGTSATIAGLWNVNDHTVAYITQHFYQSLLKGNTSAEALRDAKLAWIKDPQTSGALLLPYYWDSLVYMGKNQTFDLEKPFFSPWMLWSIGGLVVILLLVLTFRFLVRKTKSST</sequence>